<accession>A0A8S5VU07</accession>
<protein>
    <submittedName>
        <fullName evidence="1">Uncharacterized protein</fullName>
    </submittedName>
</protein>
<reference evidence="1" key="1">
    <citation type="journal article" date="2021" name="Proc. Natl. Acad. Sci. U.S.A.">
        <title>A Catalog of Tens of Thousands of Viruses from Human Metagenomes Reveals Hidden Associations with Chronic Diseases.</title>
        <authorList>
            <person name="Tisza M.J."/>
            <person name="Buck C.B."/>
        </authorList>
    </citation>
    <scope>NUCLEOTIDE SEQUENCE</scope>
    <source>
        <strain evidence="1">CtASH1</strain>
    </source>
</reference>
<evidence type="ECO:0000313" key="1">
    <source>
        <dbReference type="EMBL" id="DAG97990.1"/>
    </source>
</evidence>
<sequence length="207" mass="24254">MPKLVLIKLRHDNKTIRTYAVLKDGQYYVVVFDGKKFNEKRYSLDGKFCLLLEDYLDGNFVFSRTLGRVVYDDKNRDIFRSQKILDRVDISEEVFEKMIIDEIISLEMIKKTDIIDDSYWKFQESVILKAIPSKHYLLVEYKDETDSCSSSKLHYHYGKNVEMVSEGRNIVIELDYACIKNMLVDGNIKEEVEVSTSTILSSKDFLI</sequence>
<organism evidence="1">
    <name type="scientific">Ackermannviridae sp</name>
    <dbReference type="NCBI Taxonomy" id="2831612"/>
    <lineage>
        <taxon>Viruses</taxon>
        <taxon>Duplodnaviria</taxon>
        <taxon>Heunggongvirae</taxon>
        <taxon>Uroviricota</taxon>
        <taxon>Caudoviricetes</taxon>
        <taxon>Pantevenvirales</taxon>
        <taxon>Ackermannviridae</taxon>
    </lineage>
</organism>
<proteinExistence type="predicted"/>
<dbReference type="EMBL" id="BK035393">
    <property type="protein sequence ID" value="DAG97990.1"/>
    <property type="molecule type" value="Genomic_DNA"/>
</dbReference>
<name>A0A8S5VU07_9CAUD</name>